<organism evidence="2 3">
    <name type="scientific">Daedalea quercina L-15889</name>
    <dbReference type="NCBI Taxonomy" id="1314783"/>
    <lineage>
        <taxon>Eukaryota</taxon>
        <taxon>Fungi</taxon>
        <taxon>Dikarya</taxon>
        <taxon>Basidiomycota</taxon>
        <taxon>Agaricomycotina</taxon>
        <taxon>Agaricomycetes</taxon>
        <taxon>Polyporales</taxon>
        <taxon>Fomitopsis</taxon>
    </lineage>
</organism>
<dbReference type="STRING" id="1314783.A0A165MF94"/>
<reference evidence="2 3" key="1">
    <citation type="journal article" date="2016" name="Mol. Biol. Evol.">
        <title>Comparative Genomics of Early-Diverging Mushroom-Forming Fungi Provides Insights into the Origins of Lignocellulose Decay Capabilities.</title>
        <authorList>
            <person name="Nagy L.G."/>
            <person name="Riley R."/>
            <person name="Tritt A."/>
            <person name="Adam C."/>
            <person name="Daum C."/>
            <person name="Floudas D."/>
            <person name="Sun H."/>
            <person name="Yadav J.S."/>
            <person name="Pangilinan J."/>
            <person name="Larsson K.H."/>
            <person name="Matsuura K."/>
            <person name="Barry K."/>
            <person name="Labutti K."/>
            <person name="Kuo R."/>
            <person name="Ohm R.A."/>
            <person name="Bhattacharya S.S."/>
            <person name="Shirouzu T."/>
            <person name="Yoshinaga Y."/>
            <person name="Martin F.M."/>
            <person name="Grigoriev I.V."/>
            <person name="Hibbett D.S."/>
        </authorList>
    </citation>
    <scope>NUCLEOTIDE SEQUENCE [LARGE SCALE GENOMIC DNA]</scope>
    <source>
        <strain evidence="2 3">L-15889</strain>
    </source>
</reference>
<feature type="region of interest" description="Disordered" evidence="1">
    <location>
        <begin position="135"/>
        <end position="217"/>
    </location>
</feature>
<dbReference type="OrthoDB" id="2803164at2759"/>
<evidence type="ECO:0000313" key="2">
    <source>
        <dbReference type="EMBL" id="KZT65606.1"/>
    </source>
</evidence>
<evidence type="ECO:0000256" key="1">
    <source>
        <dbReference type="SAM" id="MobiDB-lite"/>
    </source>
</evidence>
<accession>A0A165MF94</accession>
<feature type="compositionally biased region" description="Basic residues" evidence="1">
    <location>
        <begin position="151"/>
        <end position="175"/>
    </location>
</feature>
<feature type="compositionally biased region" description="Acidic residues" evidence="1">
    <location>
        <begin position="190"/>
        <end position="201"/>
    </location>
</feature>
<proteinExistence type="predicted"/>
<dbReference type="Proteomes" id="UP000076727">
    <property type="component" value="Unassembled WGS sequence"/>
</dbReference>
<feature type="compositionally biased region" description="Basic residues" evidence="1">
    <location>
        <begin position="207"/>
        <end position="217"/>
    </location>
</feature>
<sequence length="217" mass="24595">MPPESSLSAALEISSAPHHSLFNSTLVEAFSVAGCDFMSFYCTPREKAEHLRKLIQWKILEGLVKITGEQDVRMEYVKYEQEMIAQRGIVLHGWLLSEFKNLSELSTSLPPLKAQYQALVDGMCHWDKATPDEHEAARKGYSERLASSQIRPRKQCSNKGKKHARPKNAKGKGKAVQRDEQGNRGASDIDRDDEDEDENENENDHPQKRHHRDGAVT</sequence>
<gene>
    <name evidence="2" type="ORF">DAEQUDRAFT_768669</name>
</gene>
<name>A0A165MF94_9APHY</name>
<evidence type="ECO:0000313" key="3">
    <source>
        <dbReference type="Proteomes" id="UP000076727"/>
    </source>
</evidence>
<dbReference type="EMBL" id="KV429102">
    <property type="protein sequence ID" value="KZT65606.1"/>
    <property type="molecule type" value="Genomic_DNA"/>
</dbReference>
<protein>
    <submittedName>
        <fullName evidence="2">Uncharacterized protein</fullName>
    </submittedName>
</protein>
<dbReference type="AlphaFoldDB" id="A0A165MF94"/>
<keyword evidence="3" id="KW-1185">Reference proteome</keyword>